<dbReference type="EMBL" id="AAFI02000003">
    <property type="protein sequence ID" value="EAL73528.1"/>
    <property type="molecule type" value="Genomic_DNA"/>
</dbReference>
<gene>
    <name evidence="2" type="ORF">DDB_G0268150</name>
</gene>
<evidence type="ECO:0000313" key="3">
    <source>
        <dbReference type="Proteomes" id="UP000002195"/>
    </source>
</evidence>
<evidence type="ECO:0008006" key="4">
    <source>
        <dbReference type="Google" id="ProtNLM"/>
    </source>
</evidence>
<proteinExistence type="predicted"/>
<dbReference type="RefSeq" id="XP_647586.1">
    <property type="nucleotide sequence ID" value="XM_642494.1"/>
</dbReference>
<dbReference type="VEuPathDB" id="AmoebaDB:DDB_G0268150"/>
<dbReference type="PaxDb" id="44689-DDB0189809"/>
<sequence length="118" mass="13829">MKISLKWFPFYFFLYFFFFKPVYFSNGITQACSFVLSEQNSICQDTYSLEINLNPNNYNYNPYFITSDLSSFVTLQTSTTQLFFGLWSLNFGADTTTQVDNIYGNQQTHQIPPILKIK</sequence>
<feature type="transmembrane region" description="Helical" evidence="1">
    <location>
        <begin position="7"/>
        <end position="24"/>
    </location>
</feature>
<keyword evidence="1" id="KW-1133">Transmembrane helix</keyword>
<comment type="caution">
    <text evidence="2">The sequence shown here is derived from an EMBL/GenBank/DDBJ whole genome shotgun (WGS) entry which is preliminary data.</text>
</comment>
<keyword evidence="3" id="KW-1185">Reference proteome</keyword>
<evidence type="ECO:0000256" key="1">
    <source>
        <dbReference type="SAM" id="Phobius"/>
    </source>
</evidence>
<protein>
    <recommendedName>
        <fullName evidence="4">Transmembrane protein</fullName>
    </recommendedName>
</protein>
<dbReference type="eggNOG" id="ENOG502RIKX">
    <property type="taxonomic scope" value="Eukaryota"/>
</dbReference>
<name>Q55FE7_DICDI</name>
<keyword evidence="1" id="KW-0812">Transmembrane</keyword>
<accession>Q55FE7</accession>
<dbReference type="Proteomes" id="UP000002195">
    <property type="component" value="Unassembled WGS sequence"/>
</dbReference>
<dbReference type="HOGENOM" id="CLU_2077487_0_0_1"/>
<dbReference type="KEGG" id="ddi:DDB_G0268150"/>
<keyword evidence="1" id="KW-0472">Membrane</keyword>
<dbReference type="GeneID" id="8616398"/>
<organism evidence="2 3">
    <name type="scientific">Dictyostelium discoideum</name>
    <name type="common">Social amoeba</name>
    <dbReference type="NCBI Taxonomy" id="44689"/>
    <lineage>
        <taxon>Eukaryota</taxon>
        <taxon>Amoebozoa</taxon>
        <taxon>Evosea</taxon>
        <taxon>Eumycetozoa</taxon>
        <taxon>Dictyostelia</taxon>
        <taxon>Dictyosteliales</taxon>
        <taxon>Dictyosteliaceae</taxon>
        <taxon>Dictyostelium</taxon>
    </lineage>
</organism>
<evidence type="ECO:0000313" key="2">
    <source>
        <dbReference type="EMBL" id="EAL73528.1"/>
    </source>
</evidence>
<dbReference type="InParanoid" id="Q55FE7"/>
<dbReference type="PROSITE" id="PS51257">
    <property type="entry name" value="PROKAR_LIPOPROTEIN"/>
    <property type="match status" value="1"/>
</dbReference>
<dbReference type="AlphaFoldDB" id="Q55FE7"/>
<reference evidence="2 3" key="1">
    <citation type="journal article" date="2005" name="Nature">
        <title>The genome of the social amoeba Dictyostelium discoideum.</title>
        <authorList>
            <consortium name="The Dictyostelium discoideum Sequencing Consortium"/>
            <person name="Eichinger L."/>
            <person name="Pachebat J.A."/>
            <person name="Glockner G."/>
            <person name="Rajandream M.A."/>
            <person name="Sucgang R."/>
            <person name="Berriman M."/>
            <person name="Song J."/>
            <person name="Olsen R."/>
            <person name="Szafranski K."/>
            <person name="Xu Q."/>
            <person name="Tunggal B."/>
            <person name="Kummerfeld S."/>
            <person name="Madera M."/>
            <person name="Konfortov B.A."/>
            <person name="Rivero F."/>
            <person name="Bankier A.T."/>
            <person name="Lehmann R."/>
            <person name="Hamlin N."/>
            <person name="Davies R."/>
            <person name="Gaudet P."/>
            <person name="Fey P."/>
            <person name="Pilcher K."/>
            <person name="Chen G."/>
            <person name="Saunders D."/>
            <person name="Sodergren E."/>
            <person name="Davis P."/>
            <person name="Kerhornou A."/>
            <person name="Nie X."/>
            <person name="Hall N."/>
            <person name="Anjard C."/>
            <person name="Hemphill L."/>
            <person name="Bason N."/>
            <person name="Farbrother P."/>
            <person name="Desany B."/>
            <person name="Just E."/>
            <person name="Morio T."/>
            <person name="Rost R."/>
            <person name="Churcher C."/>
            <person name="Cooper J."/>
            <person name="Haydock S."/>
            <person name="van Driessche N."/>
            <person name="Cronin A."/>
            <person name="Goodhead I."/>
            <person name="Muzny D."/>
            <person name="Mourier T."/>
            <person name="Pain A."/>
            <person name="Lu M."/>
            <person name="Harper D."/>
            <person name="Lindsay R."/>
            <person name="Hauser H."/>
            <person name="James K."/>
            <person name="Quiles M."/>
            <person name="Madan Babu M."/>
            <person name="Saito T."/>
            <person name="Buchrieser C."/>
            <person name="Wardroper A."/>
            <person name="Felder M."/>
            <person name="Thangavelu M."/>
            <person name="Johnson D."/>
            <person name="Knights A."/>
            <person name="Loulseged H."/>
            <person name="Mungall K."/>
            <person name="Oliver K."/>
            <person name="Price C."/>
            <person name="Quail M.A."/>
            <person name="Urushihara H."/>
            <person name="Hernandez J."/>
            <person name="Rabbinowitsch E."/>
            <person name="Steffen D."/>
            <person name="Sanders M."/>
            <person name="Ma J."/>
            <person name="Kohara Y."/>
            <person name="Sharp S."/>
            <person name="Simmonds M."/>
            <person name="Spiegler S."/>
            <person name="Tivey A."/>
            <person name="Sugano S."/>
            <person name="White B."/>
            <person name="Walker D."/>
            <person name="Woodward J."/>
            <person name="Winckler T."/>
            <person name="Tanaka Y."/>
            <person name="Shaulsky G."/>
            <person name="Schleicher M."/>
            <person name="Weinstock G."/>
            <person name="Rosenthal A."/>
            <person name="Cox E.C."/>
            <person name="Chisholm R.L."/>
            <person name="Gibbs R."/>
            <person name="Loomis W.F."/>
            <person name="Platzer M."/>
            <person name="Kay R.R."/>
            <person name="Williams J."/>
            <person name="Dear P.H."/>
            <person name="Noegel A.A."/>
            <person name="Barrell B."/>
            <person name="Kuspa A."/>
        </authorList>
    </citation>
    <scope>NUCLEOTIDE SEQUENCE [LARGE SCALE GENOMIC DNA]</scope>
    <source>
        <strain evidence="2 3">AX4</strain>
    </source>
</reference>